<evidence type="ECO:0000256" key="5">
    <source>
        <dbReference type="ARBA" id="ARBA00022927"/>
    </source>
</evidence>
<evidence type="ECO:0000256" key="8">
    <source>
        <dbReference type="ARBA" id="ARBA00042705"/>
    </source>
</evidence>
<dbReference type="GO" id="GO:0006886">
    <property type="term" value="P:intracellular protein transport"/>
    <property type="evidence" value="ECO:0007669"/>
    <property type="project" value="InterPro"/>
</dbReference>
<evidence type="ECO:0000256" key="4">
    <source>
        <dbReference type="ARBA" id="ARBA00022843"/>
    </source>
</evidence>
<evidence type="ECO:0000313" key="12">
    <source>
        <dbReference type="Proteomes" id="UP000269945"/>
    </source>
</evidence>
<evidence type="ECO:0000256" key="3">
    <source>
        <dbReference type="ARBA" id="ARBA00022553"/>
    </source>
</evidence>
<dbReference type="InterPro" id="IPR022422">
    <property type="entry name" value="MAS20_rcpt_metazoan"/>
</dbReference>
<dbReference type="GO" id="GO:0006605">
    <property type="term" value="P:protein targeting"/>
    <property type="evidence" value="ECO:0007669"/>
    <property type="project" value="InterPro"/>
</dbReference>
<evidence type="ECO:0000313" key="11">
    <source>
        <dbReference type="EMBL" id="VCX10777.1"/>
    </source>
</evidence>
<name>A0A9X9Q4J7_GULGU</name>
<dbReference type="Pfam" id="PF02064">
    <property type="entry name" value="MAS20"/>
    <property type="match status" value="1"/>
</dbReference>
<evidence type="ECO:0000256" key="6">
    <source>
        <dbReference type="ARBA" id="ARBA00040061"/>
    </source>
</evidence>
<dbReference type="PRINTS" id="PR00351">
    <property type="entry name" value="OM20RECEPTOR"/>
</dbReference>
<proteinExistence type="predicted"/>
<dbReference type="EMBL" id="CYRY02034595">
    <property type="protein sequence ID" value="VCX10777.1"/>
    <property type="molecule type" value="Genomic_DNA"/>
</dbReference>
<dbReference type="AlphaFoldDB" id="A0A9X9Q4J7"/>
<organism evidence="11 12">
    <name type="scientific">Gulo gulo</name>
    <name type="common">Wolverine</name>
    <name type="synonym">Gluton</name>
    <dbReference type="NCBI Taxonomy" id="48420"/>
    <lineage>
        <taxon>Eukaryota</taxon>
        <taxon>Metazoa</taxon>
        <taxon>Chordata</taxon>
        <taxon>Craniata</taxon>
        <taxon>Vertebrata</taxon>
        <taxon>Euteleostomi</taxon>
        <taxon>Mammalia</taxon>
        <taxon>Eutheria</taxon>
        <taxon>Laurasiatheria</taxon>
        <taxon>Carnivora</taxon>
        <taxon>Caniformia</taxon>
        <taxon>Musteloidea</taxon>
        <taxon>Mustelidae</taxon>
        <taxon>Guloninae</taxon>
        <taxon>Gulo</taxon>
    </lineage>
</organism>
<dbReference type="PRINTS" id="PR01989">
    <property type="entry name" value="EUOM20RECPTR"/>
</dbReference>
<reference evidence="11 12" key="1">
    <citation type="submission" date="2018-10" db="EMBL/GenBank/DDBJ databases">
        <authorList>
            <person name="Ekblom R."/>
            <person name="Jareborg N."/>
        </authorList>
    </citation>
    <scope>NUCLEOTIDE SEQUENCE [LARGE SCALE GENOMIC DNA]</scope>
    <source>
        <tissue evidence="11">Muscle</tissue>
    </source>
</reference>
<evidence type="ECO:0000256" key="9">
    <source>
        <dbReference type="ARBA" id="ARBA00045823"/>
    </source>
</evidence>
<sequence length="69" mass="7966">TLTAGVCRGLFIGYHIYFHHKRQSDPSFENRLREPRKKQKLAKERTGLLKLPDLKDGETIQKFFPGVPG</sequence>
<evidence type="ECO:0000256" key="7">
    <source>
        <dbReference type="ARBA" id="ARBA00041526"/>
    </source>
</evidence>
<dbReference type="GO" id="GO:0030150">
    <property type="term" value="P:protein import into mitochondrial matrix"/>
    <property type="evidence" value="ECO:0007669"/>
    <property type="project" value="TreeGrafter"/>
</dbReference>
<keyword evidence="1" id="KW-0813">Transport</keyword>
<comment type="function">
    <text evidence="9">Central component of the receptor complex responsible for the recognition and translocation of cytosolically synthesized mitochondrial preproteins. Together with TOM22 functions as the transit peptide receptor at the surface of the mitochondrion outer membrane and facilitates the movement of preproteins into the TOM40 translocation pore. Required for the translocation across the mitochondrial outer membrane of cytochrome P450 monooxygenases.</text>
</comment>
<keyword evidence="12" id="KW-1185">Reference proteome</keyword>
<keyword evidence="2" id="KW-1017">Isopeptide bond</keyword>
<dbReference type="Proteomes" id="UP000269945">
    <property type="component" value="Unassembled WGS sequence"/>
</dbReference>
<dbReference type="GO" id="GO:0005742">
    <property type="term" value="C:mitochondrial outer membrane translocase complex"/>
    <property type="evidence" value="ECO:0007669"/>
    <property type="project" value="InterPro"/>
</dbReference>
<evidence type="ECO:0000256" key="10">
    <source>
        <dbReference type="ARBA" id="ARBA00049677"/>
    </source>
</evidence>
<accession>A0A9X9Q4J7</accession>
<keyword evidence="3" id="KW-0597">Phosphoprotein</keyword>
<comment type="subunit">
    <text evidence="10">Forms part of the preprotein translocase complex of the outer mitochondrial membrane (TOM complex) which consists of at least 7 different proteins (TOMM5, TOMM6, TOMM7, TOMM20, TOMM22, TOMM40 and TOMM70). Interacts with TOM22. Interacts with APEX1. Interacts with TBC1D21. Upon mitochondrial depolarization, interacts with PINK1; the interaction is required for PINK1-TOM-TIM23 supercomplex formation which is critical for PINK1 stabilization at the outer mitochondrial membrane, kinase activation and downstream mitophagy.</text>
</comment>
<keyword evidence="5" id="KW-0653">Protein transport</keyword>
<dbReference type="GO" id="GO:0030943">
    <property type="term" value="F:mitochondrion targeting sequence binding"/>
    <property type="evidence" value="ECO:0007669"/>
    <property type="project" value="TreeGrafter"/>
</dbReference>
<dbReference type="PANTHER" id="PTHR12430">
    <property type="entry name" value="MITOCHONDRIAL IMPORT RECEPTOR SUBUNIT TOM20"/>
    <property type="match status" value="1"/>
</dbReference>
<evidence type="ECO:0000256" key="2">
    <source>
        <dbReference type="ARBA" id="ARBA00022499"/>
    </source>
</evidence>
<dbReference type="GO" id="GO:0016031">
    <property type="term" value="P:tRNA import into mitochondrion"/>
    <property type="evidence" value="ECO:0007669"/>
    <property type="project" value="TreeGrafter"/>
</dbReference>
<dbReference type="PANTHER" id="PTHR12430:SF2">
    <property type="entry name" value="MITOCHONDRIAL IMPORT RECEPTOR SUBUNIT TOM20 HOMOLOG"/>
    <property type="match status" value="1"/>
</dbReference>
<gene>
    <name evidence="11" type="ORF">BN2614_LOCUS3</name>
</gene>
<evidence type="ECO:0000256" key="1">
    <source>
        <dbReference type="ARBA" id="ARBA00022448"/>
    </source>
</evidence>
<dbReference type="GO" id="GO:0008320">
    <property type="term" value="F:protein transmembrane transporter activity"/>
    <property type="evidence" value="ECO:0007669"/>
    <property type="project" value="TreeGrafter"/>
</dbReference>
<protein>
    <recommendedName>
        <fullName evidence="6">Mitochondrial import receptor subunit TOM20 homolog</fullName>
    </recommendedName>
    <alternativeName>
        <fullName evidence="8">Mitochondrial 20 kDa outer membrane protein</fullName>
    </alternativeName>
    <alternativeName>
        <fullName evidence="7">Outer mitochondrial membrane receptor Tom20</fullName>
    </alternativeName>
</protein>
<feature type="non-terminal residue" evidence="11">
    <location>
        <position position="1"/>
    </location>
</feature>
<comment type="caution">
    <text evidence="11">The sequence shown here is derived from an EMBL/GenBank/DDBJ whole genome shotgun (WGS) entry which is preliminary data.</text>
</comment>
<keyword evidence="4" id="KW-0832">Ubl conjugation</keyword>
<dbReference type="InterPro" id="IPR002056">
    <property type="entry name" value="MAS20"/>
</dbReference>